<dbReference type="RefSeq" id="XP_002673121.1">
    <property type="nucleotide sequence ID" value="XM_002673075.1"/>
</dbReference>
<dbReference type="PANTHER" id="PTHR40743">
    <property type="entry name" value="NUCLEOTIDE-DIPHOSPHO-SUGAR TRANSFERASE CONTAINING PROTEIN"/>
    <property type="match status" value="1"/>
</dbReference>
<dbReference type="EMBL" id="GG738893">
    <property type="protein sequence ID" value="EFC40377.1"/>
    <property type="molecule type" value="Genomic_DNA"/>
</dbReference>
<dbReference type="OrthoDB" id="2327265at2759"/>
<dbReference type="InParanoid" id="D2VS76"/>
<accession>D2VS76</accession>
<sequence length="281" mass="33082">MTPNNSSTGRNILTYFRQFKQSGHQLNFYNYQLKTSLLRPFSVDYFFDNSNSMRKFTLNVLERNLLSENPQLTIVTQLIGRNREQQTYQEMLASIQMNLLNPFISEIHMLQESEIYNSDLKQMIHSEKIKIVNLGRKLMVSDFMEYSNKNLKDRIVILITPNIYFDHTIVHATKIGFNTPLMLSRRQLFSVEKAQCEDKDNCLAAMKDTHDALVFRTTIPFSRNIISKLKTIPLGNYGSENVIMRLFKREYNFEIKNPSESIFLYQFVKPYVNTTINLRRV</sequence>
<dbReference type="VEuPathDB" id="AmoebaDB:NAEGRDRAFT_71840"/>
<reference evidence="1 2" key="1">
    <citation type="journal article" date="2010" name="Cell">
        <title>The genome of Naegleria gruberi illuminates early eukaryotic versatility.</title>
        <authorList>
            <person name="Fritz-Laylin L.K."/>
            <person name="Prochnik S.E."/>
            <person name="Ginger M.L."/>
            <person name="Dacks J.B."/>
            <person name="Carpenter M.L."/>
            <person name="Field M.C."/>
            <person name="Kuo A."/>
            <person name="Paredez A."/>
            <person name="Chapman J."/>
            <person name="Pham J."/>
            <person name="Shu S."/>
            <person name="Neupane R."/>
            <person name="Cipriano M."/>
            <person name="Mancuso J."/>
            <person name="Tu H."/>
            <person name="Salamov A."/>
            <person name="Lindquist E."/>
            <person name="Shapiro H."/>
            <person name="Lucas S."/>
            <person name="Grigoriev I.V."/>
            <person name="Cande W.Z."/>
            <person name="Fulton C."/>
            <person name="Rokhsar D.S."/>
            <person name="Dawson S.C."/>
        </authorList>
    </citation>
    <scope>NUCLEOTIDE SEQUENCE [LARGE SCALE GENOMIC DNA]</scope>
    <source>
        <strain evidence="1 2">NEG-M</strain>
    </source>
</reference>
<gene>
    <name evidence="1" type="ORF">NAEGRDRAFT_71840</name>
</gene>
<dbReference type="KEGG" id="ngr:NAEGRDRAFT_71840"/>
<name>D2VS76_NAEGR</name>
<dbReference type="AlphaFoldDB" id="D2VS76"/>
<dbReference type="eggNOG" id="ENOG502SYCQ">
    <property type="taxonomic scope" value="Eukaryota"/>
</dbReference>
<dbReference type="Proteomes" id="UP000006671">
    <property type="component" value="Unassembled WGS sequence"/>
</dbReference>
<organism evidence="2">
    <name type="scientific">Naegleria gruberi</name>
    <name type="common">Amoeba</name>
    <dbReference type="NCBI Taxonomy" id="5762"/>
    <lineage>
        <taxon>Eukaryota</taxon>
        <taxon>Discoba</taxon>
        <taxon>Heterolobosea</taxon>
        <taxon>Tetramitia</taxon>
        <taxon>Eutetramitia</taxon>
        <taxon>Vahlkampfiidae</taxon>
        <taxon>Naegleria</taxon>
    </lineage>
</organism>
<dbReference type="OMA" id="IDWNERM"/>
<evidence type="ECO:0000313" key="1">
    <source>
        <dbReference type="EMBL" id="EFC40377.1"/>
    </source>
</evidence>
<dbReference type="PANTHER" id="PTHR40743:SF1">
    <property type="entry name" value="POSSIBLE GLYCOSYLTRANSFERASE"/>
    <property type="match status" value="1"/>
</dbReference>
<dbReference type="GeneID" id="8854808"/>
<keyword evidence="2" id="KW-1185">Reference proteome</keyword>
<protein>
    <submittedName>
        <fullName evidence="1">Predicted protein</fullName>
    </submittedName>
</protein>
<proteinExistence type="predicted"/>
<evidence type="ECO:0000313" key="2">
    <source>
        <dbReference type="Proteomes" id="UP000006671"/>
    </source>
</evidence>